<dbReference type="SUPFAM" id="SSF46785">
    <property type="entry name" value="Winged helix' DNA-binding domain"/>
    <property type="match status" value="1"/>
</dbReference>
<evidence type="ECO:0000259" key="2">
    <source>
        <dbReference type="Pfam" id="PF03551"/>
    </source>
</evidence>
<feature type="compositionally biased region" description="Gly residues" evidence="1">
    <location>
        <begin position="22"/>
        <end position="33"/>
    </location>
</feature>
<dbReference type="PANTHER" id="PTHR43252">
    <property type="entry name" value="TRANSCRIPTIONAL REGULATOR YQJI"/>
    <property type="match status" value="1"/>
</dbReference>
<evidence type="ECO:0000313" key="3">
    <source>
        <dbReference type="EMBL" id="CUR54236.1"/>
    </source>
</evidence>
<proteinExistence type="predicted"/>
<dbReference type="Pfam" id="PF03551">
    <property type="entry name" value="PadR"/>
    <property type="match status" value="1"/>
</dbReference>
<sequence length="213" mass="22615">MGHGWGQGWVGPGWSGSEGFSGHQGKGPGGRGRPGPPPWVQELVRSFGGPDMGGQRGAKVRRGDVRAAILDVLAVEPMNGYQIIQQISERSGGVWKPSPGSVYPTVQQLEDEGLIEGQEAEGRRVLVLTDAGRTYVAEHPDELAATWRPFEATGPEVAAANGVGDLKPVIGQVMGAVWQIMVSGTDQQRAEAADVLGETRRRLYGLLAEGEPE</sequence>
<dbReference type="InterPro" id="IPR036390">
    <property type="entry name" value="WH_DNA-bd_sf"/>
</dbReference>
<feature type="compositionally biased region" description="Gly residues" evidence="1">
    <location>
        <begin position="1"/>
        <end position="16"/>
    </location>
</feature>
<dbReference type="EMBL" id="CZKA01000006">
    <property type="protein sequence ID" value="CUR54236.1"/>
    <property type="molecule type" value="Genomic_DNA"/>
</dbReference>
<gene>
    <name evidence="3" type="ORF">NOCA2140059</name>
</gene>
<dbReference type="InterPro" id="IPR011991">
    <property type="entry name" value="ArsR-like_HTH"/>
</dbReference>
<protein>
    <submittedName>
        <fullName evidence="3">Transcriptional regulator, PadR-like family</fullName>
    </submittedName>
</protein>
<dbReference type="Gene3D" id="1.10.10.10">
    <property type="entry name" value="Winged helix-like DNA-binding domain superfamily/Winged helix DNA-binding domain"/>
    <property type="match status" value="1"/>
</dbReference>
<accession>A0A2P2BWV9</accession>
<organism evidence="3">
    <name type="scientific">metagenome</name>
    <dbReference type="NCBI Taxonomy" id="256318"/>
    <lineage>
        <taxon>unclassified sequences</taxon>
        <taxon>metagenomes</taxon>
    </lineage>
</organism>
<dbReference type="InterPro" id="IPR036388">
    <property type="entry name" value="WH-like_DNA-bd_sf"/>
</dbReference>
<dbReference type="AlphaFoldDB" id="A0A2P2BWV9"/>
<feature type="region of interest" description="Disordered" evidence="1">
    <location>
        <begin position="1"/>
        <end position="40"/>
    </location>
</feature>
<evidence type="ECO:0000256" key="1">
    <source>
        <dbReference type="SAM" id="MobiDB-lite"/>
    </source>
</evidence>
<feature type="domain" description="Transcription regulator PadR N-terminal" evidence="2">
    <location>
        <begin position="69"/>
        <end position="137"/>
    </location>
</feature>
<dbReference type="PANTHER" id="PTHR43252:SF2">
    <property type="entry name" value="TRANSCRIPTION REGULATOR, PADR-LIKE FAMILY"/>
    <property type="match status" value="1"/>
</dbReference>
<dbReference type="InterPro" id="IPR005149">
    <property type="entry name" value="Tscrpt_reg_PadR_N"/>
</dbReference>
<dbReference type="CDD" id="cd00090">
    <property type="entry name" value="HTH_ARSR"/>
    <property type="match status" value="1"/>
</dbReference>
<name>A0A2P2BWV9_9ZZZZ</name>
<reference evidence="3" key="1">
    <citation type="submission" date="2015-08" db="EMBL/GenBank/DDBJ databases">
        <authorList>
            <person name="Babu N.S."/>
            <person name="Beckwith C.J."/>
            <person name="Beseler K.G."/>
            <person name="Brison A."/>
            <person name="Carone J.V."/>
            <person name="Caskin T.P."/>
            <person name="Diamond M."/>
            <person name="Durham M.E."/>
            <person name="Foxe J.M."/>
            <person name="Go M."/>
            <person name="Henderson B.A."/>
            <person name="Jones I.B."/>
            <person name="McGettigan J.A."/>
            <person name="Micheletti S.J."/>
            <person name="Nasrallah M.E."/>
            <person name="Ortiz D."/>
            <person name="Piller C.R."/>
            <person name="Privatt S.R."/>
            <person name="Schneider S.L."/>
            <person name="Sharp S."/>
            <person name="Smith T.C."/>
            <person name="Stanton J.D."/>
            <person name="Ullery H.E."/>
            <person name="Wilson R.J."/>
            <person name="Serrano M.G."/>
            <person name="Buck G."/>
            <person name="Lee V."/>
            <person name="Wang Y."/>
            <person name="Carvalho R."/>
            <person name="Voegtly L."/>
            <person name="Shi R."/>
            <person name="Duckworth R."/>
            <person name="Johnson A."/>
            <person name="Loviza R."/>
            <person name="Walstead R."/>
            <person name="Shah Z."/>
            <person name="Kiflezghi M."/>
            <person name="Wade K."/>
            <person name="Ball S.L."/>
            <person name="Bradley K.W."/>
            <person name="Asai D.J."/>
            <person name="Bowman C.A."/>
            <person name="Russell D.A."/>
            <person name="Pope W.H."/>
            <person name="Jacobs-Sera D."/>
            <person name="Hendrix R.W."/>
            <person name="Hatfull G.F."/>
        </authorList>
    </citation>
    <scope>NUCLEOTIDE SEQUENCE</scope>
</reference>